<dbReference type="InterPro" id="IPR010281">
    <property type="entry name" value="DUF885"/>
</dbReference>
<protein>
    <submittedName>
        <fullName evidence="1">Uncharacterized conserved protein, DUF885 familyt</fullName>
    </submittedName>
</protein>
<dbReference type="STRING" id="285351.SAMN04488035_0693"/>
<dbReference type="PANTHER" id="PTHR33361:SF2">
    <property type="entry name" value="DUF885 DOMAIN-CONTAINING PROTEIN"/>
    <property type="match status" value="1"/>
</dbReference>
<evidence type="ECO:0000313" key="2">
    <source>
        <dbReference type="Proteomes" id="UP000198520"/>
    </source>
</evidence>
<reference evidence="2" key="1">
    <citation type="submission" date="2016-10" db="EMBL/GenBank/DDBJ databases">
        <authorList>
            <person name="Varghese N."/>
            <person name="Submissions S."/>
        </authorList>
    </citation>
    <scope>NUCLEOTIDE SEQUENCE [LARGE SCALE GENOMIC DNA]</scope>
    <source>
        <strain evidence="2">DSM 19083</strain>
    </source>
</reference>
<evidence type="ECO:0000313" key="1">
    <source>
        <dbReference type="EMBL" id="SFE83226.1"/>
    </source>
</evidence>
<dbReference type="Pfam" id="PF05960">
    <property type="entry name" value="DUF885"/>
    <property type="match status" value="1"/>
</dbReference>
<proteinExistence type="predicted"/>
<sequence>MTSERTPTAVDALADRYLVATAELAPLAATAMGLSGYDHLIGDYSPAGLAAQTDLDRATLRELDTVEVADDVDRVTVAAMRERLGLQVELAEAGEHLASLNNISSPVQDLRDVFDIMPTATEQDWANIASRMAGLPGAVDGYVESLRAGAAQGNAAARRQVAEAAAQARELAEPTTSFFRTFVDGAPADLPAGLRANLDAAAVGAIGAYATLADFLVGDMAELARPEDAAGRERYALWSRYFLGATVDLDATYAWGLEELARVVAEQQAIAHEVAGPDASIEDAVAALDADPARKLHGTAALQAWMQETSDAAIAALDGTHFTVAEPLRTLECKIAPTQTGGIYYTGPSDDFTRPGRMWWSVPPGVEEFNTWRELTTVYHEGIPGHHLQVGQAVFQRATLNSWRRLGCWVSGHGEGWALYAERLMADLGFLDDPGDRLGMLDAQRLRAARVVVDLGMHLQLPCPPEWGGGTWDADKGWEFLRANVNMPEEFVRFELNRYLGWPGQAPSYKVGQRLWEQARDAARAAAAARGEELDLRAFHERALNLGSVGLDVLREALT</sequence>
<dbReference type="Proteomes" id="UP000198520">
    <property type="component" value="Unassembled WGS sequence"/>
</dbReference>
<dbReference type="RefSeq" id="WP_093375053.1">
    <property type="nucleotide sequence ID" value="NZ_BNAN01000001.1"/>
</dbReference>
<dbReference type="AlphaFoldDB" id="A0A1I2DRV0"/>
<accession>A0A1I2DRV0</accession>
<gene>
    <name evidence="1" type="ORF">SAMN04488035_0693</name>
</gene>
<name>A0A1I2DRV0_9MICO</name>
<dbReference type="PANTHER" id="PTHR33361">
    <property type="entry name" value="GLR0591 PROTEIN"/>
    <property type="match status" value="1"/>
</dbReference>
<keyword evidence="2" id="KW-1185">Reference proteome</keyword>
<dbReference type="OrthoDB" id="9760040at2"/>
<organism evidence="1 2">
    <name type="scientific">Flavimobilis marinus</name>
    <dbReference type="NCBI Taxonomy" id="285351"/>
    <lineage>
        <taxon>Bacteria</taxon>
        <taxon>Bacillati</taxon>
        <taxon>Actinomycetota</taxon>
        <taxon>Actinomycetes</taxon>
        <taxon>Micrococcales</taxon>
        <taxon>Jonesiaceae</taxon>
        <taxon>Flavimobilis</taxon>
    </lineage>
</organism>
<dbReference type="EMBL" id="FONZ01000001">
    <property type="protein sequence ID" value="SFE83226.1"/>
    <property type="molecule type" value="Genomic_DNA"/>
</dbReference>